<dbReference type="Proteomes" id="UP000037446">
    <property type="component" value="Unassembled WGS sequence"/>
</dbReference>
<dbReference type="RefSeq" id="WP_050599381.1">
    <property type="nucleotide sequence ID" value="NZ_JYNE01000016.1"/>
</dbReference>
<organism evidence="2 3">
    <name type="scientific">Qipengyuania citrea LAMA 915</name>
    <dbReference type="NCBI Taxonomy" id="1306953"/>
    <lineage>
        <taxon>Bacteria</taxon>
        <taxon>Pseudomonadati</taxon>
        <taxon>Pseudomonadota</taxon>
        <taxon>Alphaproteobacteria</taxon>
        <taxon>Sphingomonadales</taxon>
        <taxon>Erythrobacteraceae</taxon>
        <taxon>Qipengyuania</taxon>
    </lineage>
</organism>
<accession>A0A0L1KH16</accession>
<proteinExistence type="predicted"/>
<reference evidence="2" key="1">
    <citation type="submission" date="2015-02" db="EMBL/GenBank/DDBJ databases">
        <authorList>
            <person name="Chooi Y.-H."/>
        </authorList>
    </citation>
    <scope>NUCLEOTIDE SEQUENCE [LARGE SCALE GENOMIC DNA]</scope>
    <source>
        <strain evidence="2">LAMA 915</strain>
    </source>
</reference>
<dbReference type="EMBL" id="JYNE01000016">
    <property type="protein sequence ID" value="KNH03164.1"/>
    <property type="molecule type" value="Genomic_DNA"/>
</dbReference>
<dbReference type="InterPro" id="IPR011033">
    <property type="entry name" value="PRC_barrel-like_sf"/>
</dbReference>
<evidence type="ECO:0000259" key="1">
    <source>
        <dbReference type="Pfam" id="PF05239"/>
    </source>
</evidence>
<evidence type="ECO:0000313" key="3">
    <source>
        <dbReference type="Proteomes" id="UP000037446"/>
    </source>
</evidence>
<sequence length="121" mass="13697">MSHENVRNSDLIGSDRVEGTAVYGSDGDKIGTVERVLIEKRGGQARDVEISVGSFLGMGGELHSLPWEKFDYNTDLGGYQLDVTEDQLKGAPTYKESERDTAYDRDYQTRSYDYWAVTPYW</sequence>
<dbReference type="Gene3D" id="2.30.30.240">
    <property type="entry name" value="PRC-barrel domain"/>
    <property type="match status" value="1"/>
</dbReference>
<dbReference type="PATRIC" id="fig|1306953.7.peg.2770"/>
<comment type="caution">
    <text evidence="2">The sequence shown here is derived from an EMBL/GenBank/DDBJ whole genome shotgun (WGS) entry which is preliminary data.</text>
</comment>
<feature type="domain" description="PRC-barrel" evidence="1">
    <location>
        <begin position="13"/>
        <end position="88"/>
    </location>
</feature>
<dbReference type="AlphaFoldDB" id="A0A0L1KH16"/>
<evidence type="ECO:0000313" key="2">
    <source>
        <dbReference type="EMBL" id="KNH03164.1"/>
    </source>
</evidence>
<dbReference type="Pfam" id="PF05239">
    <property type="entry name" value="PRC"/>
    <property type="match status" value="1"/>
</dbReference>
<protein>
    <recommendedName>
        <fullName evidence="1">PRC-barrel domain-containing protein</fullName>
    </recommendedName>
</protein>
<gene>
    <name evidence="2" type="ORF">J121_2681</name>
</gene>
<dbReference type="SUPFAM" id="SSF50346">
    <property type="entry name" value="PRC-barrel domain"/>
    <property type="match status" value="1"/>
</dbReference>
<dbReference type="PANTHER" id="PTHR36505">
    <property type="entry name" value="BLR1072 PROTEIN"/>
    <property type="match status" value="1"/>
</dbReference>
<dbReference type="InterPro" id="IPR027275">
    <property type="entry name" value="PRC-brl_dom"/>
</dbReference>
<dbReference type="PANTHER" id="PTHR36505:SF1">
    <property type="entry name" value="BLR1072 PROTEIN"/>
    <property type="match status" value="1"/>
</dbReference>
<name>A0A0L1KH16_9SPHN</name>